<dbReference type="Pfam" id="PF13421">
    <property type="entry name" value="Band_7_1"/>
    <property type="match status" value="1"/>
</dbReference>
<dbReference type="PANTHER" id="PTHR37826:SF2">
    <property type="entry name" value="ZINC-RIBBON DOMAIN-CONTAINING PROTEIN"/>
    <property type="match status" value="1"/>
</dbReference>
<evidence type="ECO:0000313" key="3">
    <source>
        <dbReference type="Proteomes" id="UP001197795"/>
    </source>
</evidence>
<proteinExistence type="predicted"/>
<protein>
    <submittedName>
        <fullName evidence="2">SPFH domain-containing protein</fullName>
    </submittedName>
</protein>
<organism evidence="2 3">
    <name type="scientific">Waltera acetigignens</name>
    <dbReference type="NCBI Taxonomy" id="2981769"/>
    <lineage>
        <taxon>Bacteria</taxon>
        <taxon>Bacillati</taxon>
        <taxon>Bacillota</taxon>
        <taxon>Clostridia</taxon>
        <taxon>Lachnospirales</taxon>
        <taxon>Lachnospiraceae</taxon>
        <taxon>Waltera</taxon>
    </lineage>
</organism>
<dbReference type="PANTHER" id="PTHR37826">
    <property type="entry name" value="FLOTILLIN BAND_7_5 DOMAIN PROTEIN"/>
    <property type="match status" value="1"/>
</dbReference>
<comment type="caution">
    <text evidence="2">The sequence shown here is derived from an EMBL/GenBank/DDBJ whole genome shotgun (WGS) entry which is preliminary data.</text>
</comment>
<reference evidence="2 3" key="1">
    <citation type="submission" date="2021-10" db="EMBL/GenBank/DDBJ databases">
        <title>Anaerobic single-cell dispensing facilitates the cultivation of human gut bacteria.</title>
        <authorList>
            <person name="Afrizal A."/>
        </authorList>
    </citation>
    <scope>NUCLEOTIDE SEQUENCE [LARGE SCALE GENOMIC DNA]</scope>
    <source>
        <strain evidence="2 3">CLA-AA-H273</strain>
    </source>
</reference>
<dbReference type="CDD" id="cd00350">
    <property type="entry name" value="rubredoxin_like"/>
    <property type="match status" value="1"/>
</dbReference>
<accession>A0AAE3A0D9</accession>
<dbReference type="Proteomes" id="UP001197795">
    <property type="component" value="Unassembled WGS sequence"/>
</dbReference>
<keyword evidence="3" id="KW-1185">Reference proteome</keyword>
<evidence type="ECO:0000259" key="1">
    <source>
        <dbReference type="Pfam" id="PF13421"/>
    </source>
</evidence>
<sequence length="452" mass="48713">MGLIRAAKDAVSSMMADQWREYFYCDSLSNDVLVVKGQQRVTNGRNSNTKGVENIISNGSIVAVNEGQCMIIVDQGGIVEFCADAGEFVYDSSTEPSLFYGNLGESVKNTFSNIGKRFTFGGNAAKDQRIYFFNIKEIMNNLFGTASPIPFRVIDQNIGLDLDTSLRCNGEYSFHLVDPLLFYKNVCGNVTESYTRSELVAKMKAELLTALQPALAKISAKGVRPSEIPAHTEELTEALKDELSDLWTKLRGIEIVTININSAKIPDEDAKTIADLQRTAVLRNTGMAAATMTAAQAEAMKMAASNTSTGPMMAFAGMNMANMVGGINAGQLYQMDAQQNGMGMQQAQAAPVQGQAPKMQAPVLGWTCSCGAADNRGKFCSECGAPKPSDAGWTCSCGAVNQGKFCSECGAKKPDGAPIYKCDKCGWEPEDPAHPPKFCPECGDPFDENDRV</sequence>
<name>A0AAE3A0D9_9FIRM</name>
<evidence type="ECO:0000313" key="2">
    <source>
        <dbReference type="EMBL" id="MCC2119004.1"/>
    </source>
</evidence>
<dbReference type="RefSeq" id="WP_022313487.1">
    <property type="nucleotide sequence ID" value="NZ_JAJEPV010000009.1"/>
</dbReference>
<dbReference type="InterPro" id="IPR033880">
    <property type="entry name" value="SPFH_YdjI"/>
</dbReference>
<feature type="domain" description="SPFH" evidence="1">
    <location>
        <begin position="52"/>
        <end position="275"/>
    </location>
</feature>
<dbReference type="AlphaFoldDB" id="A0AAE3A0D9"/>
<gene>
    <name evidence="2" type="ORF">LKD75_05225</name>
</gene>
<dbReference type="CDD" id="cd03408">
    <property type="entry name" value="SPFH_like_u1"/>
    <property type="match status" value="1"/>
</dbReference>
<dbReference type="EMBL" id="JAJEPV010000009">
    <property type="protein sequence ID" value="MCC2119004.1"/>
    <property type="molecule type" value="Genomic_DNA"/>
</dbReference>